<dbReference type="EMBL" id="CP007145">
    <property type="protein sequence ID" value="AHJ99677.1"/>
    <property type="molecule type" value="Genomic_DNA"/>
</dbReference>
<evidence type="ECO:0000313" key="1">
    <source>
        <dbReference type="EMBL" id="AHJ99677.1"/>
    </source>
</evidence>
<proteinExistence type="predicted"/>
<dbReference type="PATRIC" id="fig|1227739.3.peg.4230"/>
<name>W8F6M4_9BACT</name>
<reference evidence="1 2" key="1">
    <citation type="submission" date="2014-01" db="EMBL/GenBank/DDBJ databases">
        <title>Complete genome sequence of ionizing-radiation resistance bacterium Hymenobacter swuensis DY53.</title>
        <authorList>
            <person name="Jung J.-H."/>
            <person name="Jeong S.-W."/>
            <person name="Joe M.-H."/>
            <person name="Cho y.-j."/>
            <person name="Kim M.-K."/>
            <person name="Lim S.-Y."/>
        </authorList>
    </citation>
    <scope>NUCLEOTIDE SEQUENCE [LARGE SCALE GENOMIC DNA]</scope>
    <source>
        <strain evidence="1 2">DY53</strain>
    </source>
</reference>
<protein>
    <submittedName>
        <fullName evidence="1">Uncharacterized protein</fullName>
    </submittedName>
</protein>
<dbReference type="AlphaFoldDB" id="W8F6M4"/>
<accession>W8F6M4</accession>
<organism evidence="1 2">
    <name type="scientific">Hymenobacter swuensis DY53</name>
    <dbReference type="NCBI Taxonomy" id="1227739"/>
    <lineage>
        <taxon>Bacteria</taxon>
        <taxon>Pseudomonadati</taxon>
        <taxon>Bacteroidota</taxon>
        <taxon>Cytophagia</taxon>
        <taxon>Cytophagales</taxon>
        <taxon>Hymenobacteraceae</taxon>
        <taxon>Hymenobacter</taxon>
    </lineage>
</organism>
<evidence type="ECO:0000313" key="2">
    <source>
        <dbReference type="Proteomes" id="UP000019423"/>
    </source>
</evidence>
<keyword evidence="2" id="KW-1185">Reference proteome</keyword>
<dbReference type="KEGG" id="hsw:Hsw_4082"/>
<dbReference type="Proteomes" id="UP000019423">
    <property type="component" value="Chromosome"/>
</dbReference>
<dbReference type="HOGENOM" id="CLU_3344567_0_0_10"/>
<gene>
    <name evidence="1" type="ORF">Hsw_4082</name>
</gene>
<sequence length="37" mass="4054">MASVTIEVTWHVEMPATAPEHLPDGLPITRQVPAATW</sequence>